<dbReference type="AlphaFoldDB" id="A0A7V0T565"/>
<dbReference type="Gene3D" id="3.10.180.10">
    <property type="entry name" value="2,3-Dihydroxybiphenyl 1,2-Dioxygenase, domain 1"/>
    <property type="match status" value="1"/>
</dbReference>
<keyword evidence="3" id="KW-0175">Coiled coil</keyword>
<proteinExistence type="inferred from homology"/>
<dbReference type="PANTHER" id="PTHR43048:SF3">
    <property type="entry name" value="METHYLMALONYL-COA EPIMERASE, MITOCHONDRIAL"/>
    <property type="match status" value="1"/>
</dbReference>
<dbReference type="Pfam" id="PF13669">
    <property type="entry name" value="Glyoxalase_4"/>
    <property type="match status" value="1"/>
</dbReference>
<accession>A0A7V0T565</accession>
<evidence type="ECO:0000313" key="5">
    <source>
        <dbReference type="EMBL" id="HDQ99153.1"/>
    </source>
</evidence>
<dbReference type="NCBIfam" id="TIGR03081">
    <property type="entry name" value="metmalonyl_epim"/>
    <property type="match status" value="1"/>
</dbReference>
<dbReference type="PANTHER" id="PTHR43048">
    <property type="entry name" value="METHYLMALONYL-COA EPIMERASE"/>
    <property type="match status" value="1"/>
</dbReference>
<keyword evidence="5" id="KW-0413">Isomerase</keyword>
<name>A0A7V0T565_UNCW3</name>
<evidence type="ECO:0000256" key="2">
    <source>
        <dbReference type="ARBA" id="ARBA00022723"/>
    </source>
</evidence>
<dbReference type="PROSITE" id="PS51819">
    <property type="entry name" value="VOC"/>
    <property type="match status" value="1"/>
</dbReference>
<comment type="similarity">
    <text evidence="1">Belongs to the methylmalonyl-CoA epimerase family.</text>
</comment>
<evidence type="ECO:0000256" key="3">
    <source>
        <dbReference type="SAM" id="Coils"/>
    </source>
</evidence>
<sequence length="136" mass="14576">MIKRINHVAIAVSNLDDAASTWEALLGLQMSGREHVASNKVEVGFIPVGESRIELVQPAAPDSPVAKFIEKRGPGIQHLCFEVDDIEAELARLKAAGVRLINEQPVAGAHGYRIAFVHPASTGGVLVELSQPPDPR</sequence>
<dbReference type="EC" id="5.1.99.1" evidence="5"/>
<dbReference type="CDD" id="cd07249">
    <property type="entry name" value="MMCE"/>
    <property type="match status" value="1"/>
</dbReference>
<dbReference type="InterPro" id="IPR051785">
    <property type="entry name" value="MMCE/EMCE_epimerase"/>
</dbReference>
<evidence type="ECO:0000256" key="1">
    <source>
        <dbReference type="ARBA" id="ARBA00009308"/>
    </source>
</evidence>
<keyword evidence="2" id="KW-0479">Metal-binding</keyword>
<dbReference type="SUPFAM" id="SSF54593">
    <property type="entry name" value="Glyoxalase/Bleomycin resistance protein/Dihydroxybiphenyl dioxygenase"/>
    <property type="match status" value="1"/>
</dbReference>
<evidence type="ECO:0000259" key="4">
    <source>
        <dbReference type="PROSITE" id="PS51819"/>
    </source>
</evidence>
<dbReference type="EMBL" id="DSBX01000097">
    <property type="protein sequence ID" value="HDQ99153.1"/>
    <property type="molecule type" value="Genomic_DNA"/>
</dbReference>
<dbReference type="InterPro" id="IPR017515">
    <property type="entry name" value="MeMalonyl-CoA_epimerase"/>
</dbReference>
<dbReference type="Proteomes" id="UP000885672">
    <property type="component" value="Unassembled WGS sequence"/>
</dbReference>
<dbReference type="GO" id="GO:0004493">
    <property type="term" value="F:methylmalonyl-CoA epimerase activity"/>
    <property type="evidence" value="ECO:0007669"/>
    <property type="project" value="UniProtKB-EC"/>
</dbReference>
<dbReference type="GO" id="GO:0046491">
    <property type="term" value="P:L-methylmalonyl-CoA metabolic process"/>
    <property type="evidence" value="ECO:0007669"/>
    <property type="project" value="TreeGrafter"/>
</dbReference>
<organism evidence="5">
    <name type="scientific">candidate division WOR-3 bacterium</name>
    <dbReference type="NCBI Taxonomy" id="2052148"/>
    <lineage>
        <taxon>Bacteria</taxon>
        <taxon>Bacteria division WOR-3</taxon>
    </lineage>
</organism>
<comment type="caution">
    <text evidence="5">The sequence shown here is derived from an EMBL/GenBank/DDBJ whole genome shotgun (WGS) entry which is preliminary data.</text>
</comment>
<feature type="coiled-coil region" evidence="3">
    <location>
        <begin position="76"/>
        <end position="103"/>
    </location>
</feature>
<gene>
    <name evidence="5" type="primary">mce</name>
    <name evidence="5" type="ORF">ENN51_02550</name>
</gene>
<protein>
    <submittedName>
        <fullName evidence="5">Methylmalonyl-CoA epimerase</fullName>
        <ecNumber evidence="5">5.1.99.1</ecNumber>
    </submittedName>
</protein>
<dbReference type="InterPro" id="IPR029068">
    <property type="entry name" value="Glyas_Bleomycin-R_OHBP_Dase"/>
</dbReference>
<reference evidence="5" key="1">
    <citation type="journal article" date="2020" name="mSystems">
        <title>Genome- and Community-Level Interaction Insights into Carbon Utilization and Element Cycling Functions of Hydrothermarchaeota in Hydrothermal Sediment.</title>
        <authorList>
            <person name="Zhou Z."/>
            <person name="Liu Y."/>
            <person name="Xu W."/>
            <person name="Pan J."/>
            <person name="Luo Z.H."/>
            <person name="Li M."/>
        </authorList>
    </citation>
    <scope>NUCLEOTIDE SEQUENCE [LARGE SCALE GENOMIC DNA]</scope>
    <source>
        <strain evidence="5">SpSt-1182</strain>
    </source>
</reference>
<dbReference type="InterPro" id="IPR037523">
    <property type="entry name" value="VOC_core"/>
</dbReference>
<dbReference type="GO" id="GO:0046872">
    <property type="term" value="F:metal ion binding"/>
    <property type="evidence" value="ECO:0007669"/>
    <property type="project" value="UniProtKB-KW"/>
</dbReference>
<feature type="domain" description="VOC" evidence="4">
    <location>
        <begin position="4"/>
        <end position="132"/>
    </location>
</feature>